<evidence type="ECO:0000256" key="13">
    <source>
        <dbReference type="ARBA" id="ARBA00023040"/>
    </source>
</evidence>
<dbReference type="InterPro" id="IPR012000">
    <property type="entry name" value="Thiamin_PyroP_enz_cen_dom"/>
</dbReference>
<dbReference type="GO" id="GO:0050660">
    <property type="term" value="F:flavin adenine dinucleotide binding"/>
    <property type="evidence" value="ECO:0007669"/>
    <property type="project" value="TreeGrafter"/>
</dbReference>
<dbReference type="FunFam" id="3.40.50.1220:FF:000021">
    <property type="entry name" value="IlvB (bacterial acetolactate synthase)-like"/>
    <property type="match status" value="1"/>
</dbReference>
<dbReference type="FunFam" id="1.20.1070.10:FF:000001">
    <property type="entry name" value="Olfactory receptor"/>
    <property type="match status" value="1"/>
</dbReference>
<comment type="catalytic activity">
    <reaction evidence="20">
        <text>2-hydroxyoctadecanoyl-CoA = heptadecanal + formyl-CoA</text>
        <dbReference type="Rhea" id="RHEA:55196"/>
        <dbReference type="ChEBI" id="CHEBI:57376"/>
        <dbReference type="ChEBI" id="CHEBI:74116"/>
        <dbReference type="ChEBI" id="CHEBI:138631"/>
    </reaction>
    <physiologicalReaction direction="left-to-right" evidence="20">
        <dbReference type="Rhea" id="RHEA:55197"/>
    </physiologicalReaction>
</comment>
<keyword evidence="10" id="KW-0479">Metal-binding</keyword>
<dbReference type="Pfam" id="PF00205">
    <property type="entry name" value="TPP_enzyme_M"/>
    <property type="match status" value="1"/>
</dbReference>
<protein>
    <recommendedName>
        <fullName evidence="6">2-hydroxyacyl-CoA lyase 2</fullName>
    </recommendedName>
    <alternativeName>
        <fullName evidence="19">Acetolactate synthase-like protein</fullName>
    </alternativeName>
    <alternativeName>
        <fullName evidence="18">IlvB-like protein</fullName>
    </alternativeName>
</protein>
<dbReference type="PROSITE" id="PS50262">
    <property type="entry name" value="G_PROTEIN_RECEP_F1_2"/>
    <property type="match status" value="1"/>
</dbReference>
<dbReference type="GO" id="GO:0009097">
    <property type="term" value="P:isoleucine biosynthetic process"/>
    <property type="evidence" value="ECO:0007669"/>
    <property type="project" value="TreeGrafter"/>
</dbReference>
<dbReference type="Pfam" id="PF02775">
    <property type="entry name" value="TPP_enzyme_C"/>
    <property type="match status" value="1"/>
</dbReference>
<evidence type="ECO:0000256" key="23">
    <source>
        <dbReference type="SAM" id="Phobius"/>
    </source>
</evidence>
<evidence type="ECO:0000256" key="11">
    <source>
        <dbReference type="ARBA" id="ARBA00022725"/>
    </source>
</evidence>
<name>A0A091ENZ8_FUKDA</name>
<keyword evidence="15 23" id="KW-0472">Membrane</keyword>
<dbReference type="InterPro" id="IPR029035">
    <property type="entry name" value="DHS-like_NAD/FAD-binding_dom"/>
</dbReference>
<keyword evidence="16" id="KW-0675">Receptor</keyword>
<dbReference type="PANTHER" id="PTHR18968">
    <property type="entry name" value="THIAMINE PYROPHOSPHATE ENZYMES"/>
    <property type="match status" value="1"/>
</dbReference>
<evidence type="ECO:0000256" key="20">
    <source>
        <dbReference type="ARBA" id="ARBA00048738"/>
    </source>
</evidence>
<organism evidence="25 26">
    <name type="scientific">Fukomys damarensis</name>
    <name type="common">Damaraland mole rat</name>
    <name type="synonym">Cryptomys damarensis</name>
    <dbReference type="NCBI Taxonomy" id="885580"/>
    <lineage>
        <taxon>Eukaryota</taxon>
        <taxon>Metazoa</taxon>
        <taxon>Chordata</taxon>
        <taxon>Craniata</taxon>
        <taxon>Vertebrata</taxon>
        <taxon>Euteleostomi</taxon>
        <taxon>Mammalia</taxon>
        <taxon>Eutheria</taxon>
        <taxon>Euarchontoglires</taxon>
        <taxon>Glires</taxon>
        <taxon>Rodentia</taxon>
        <taxon>Hystricomorpha</taxon>
        <taxon>Bathyergidae</taxon>
        <taxon>Fukomys</taxon>
    </lineage>
</organism>
<gene>
    <name evidence="25" type="ORF">H920_01197</name>
</gene>
<comment type="catalytic activity">
    <reaction evidence="21">
        <text>(2R)-hydroxyhexadecanoyl-CoA = pentadecanal + formyl-CoA</text>
        <dbReference type="Rhea" id="RHEA:55212"/>
        <dbReference type="ChEBI" id="CHEBI:17302"/>
        <dbReference type="ChEBI" id="CHEBI:57376"/>
        <dbReference type="ChEBI" id="CHEBI:138654"/>
    </reaction>
    <physiologicalReaction direction="left-to-right" evidence="21">
        <dbReference type="Rhea" id="RHEA:55213"/>
    </physiologicalReaction>
</comment>
<dbReference type="CDD" id="cd07035">
    <property type="entry name" value="TPP_PYR_POX_like"/>
    <property type="match status" value="1"/>
</dbReference>
<comment type="cofactor">
    <cofactor evidence="2">
        <name>thiamine diphosphate</name>
        <dbReference type="ChEBI" id="CHEBI:58937"/>
    </cofactor>
</comment>
<dbReference type="Gene3D" id="1.20.1070.10">
    <property type="entry name" value="Rhodopsin 7-helix transmembrane proteins"/>
    <property type="match status" value="1"/>
</dbReference>
<dbReference type="GO" id="GO:0005886">
    <property type="term" value="C:plasma membrane"/>
    <property type="evidence" value="ECO:0007669"/>
    <property type="project" value="UniProtKB-SubCell"/>
</dbReference>
<evidence type="ECO:0000256" key="4">
    <source>
        <dbReference type="ARBA" id="ARBA00007812"/>
    </source>
</evidence>
<evidence type="ECO:0000256" key="1">
    <source>
        <dbReference type="ARBA" id="ARBA00001946"/>
    </source>
</evidence>
<comment type="similarity">
    <text evidence="5">Belongs to the G-protein coupled receptor 1 family.</text>
</comment>
<accession>A0A091ENZ8</accession>
<dbReference type="InterPro" id="IPR000725">
    <property type="entry name" value="Olfact_rcpt"/>
</dbReference>
<evidence type="ECO:0000256" key="17">
    <source>
        <dbReference type="ARBA" id="ARBA00023224"/>
    </source>
</evidence>
<dbReference type="InterPro" id="IPR000276">
    <property type="entry name" value="GPCR_Rhodpsn"/>
</dbReference>
<keyword evidence="13" id="KW-0297">G-protein coupled receptor</keyword>
<evidence type="ECO:0000259" key="24">
    <source>
        <dbReference type="PROSITE" id="PS50262"/>
    </source>
</evidence>
<evidence type="ECO:0000313" key="25">
    <source>
        <dbReference type="EMBL" id="KFO37396.1"/>
    </source>
</evidence>
<dbReference type="AlphaFoldDB" id="A0A091ENZ8"/>
<keyword evidence="26" id="KW-1185">Reference proteome</keyword>
<dbReference type="CDD" id="cd15225">
    <property type="entry name" value="7tmA_OR10A-like"/>
    <property type="match status" value="1"/>
</dbReference>
<dbReference type="PRINTS" id="PR00245">
    <property type="entry name" value="OLFACTORYR"/>
</dbReference>
<evidence type="ECO:0000256" key="21">
    <source>
        <dbReference type="ARBA" id="ARBA00048767"/>
    </source>
</evidence>
<keyword evidence="17" id="KW-0807">Transducer</keyword>
<feature type="transmembrane region" description="Helical" evidence="23">
    <location>
        <begin position="231"/>
        <end position="254"/>
    </location>
</feature>
<dbReference type="GO" id="GO:0005948">
    <property type="term" value="C:acetolactate synthase complex"/>
    <property type="evidence" value="ECO:0007669"/>
    <property type="project" value="TreeGrafter"/>
</dbReference>
<evidence type="ECO:0000256" key="22">
    <source>
        <dbReference type="RuleBase" id="RU362132"/>
    </source>
</evidence>
<dbReference type="GO" id="GO:0030976">
    <property type="term" value="F:thiamine pyrophosphate binding"/>
    <property type="evidence" value="ECO:0007669"/>
    <property type="project" value="InterPro"/>
</dbReference>
<dbReference type="STRING" id="885580.ENSFDAP00000011375"/>
<dbReference type="Gene3D" id="3.40.50.1220">
    <property type="entry name" value="TPP-binding domain"/>
    <property type="match status" value="1"/>
</dbReference>
<dbReference type="InterPro" id="IPR012001">
    <property type="entry name" value="Thiamin_PyroP_enz_TPP-bd_dom"/>
</dbReference>
<dbReference type="GO" id="GO:0004984">
    <property type="term" value="F:olfactory receptor activity"/>
    <property type="evidence" value="ECO:0007669"/>
    <property type="project" value="InterPro"/>
</dbReference>
<reference evidence="25 26" key="1">
    <citation type="submission" date="2013-11" db="EMBL/GenBank/DDBJ databases">
        <title>The Damaraland mole rat (Fukomys damarensis) genome and evolution of African mole rats.</title>
        <authorList>
            <person name="Gladyshev V.N."/>
            <person name="Fang X."/>
        </authorList>
    </citation>
    <scope>NUCLEOTIDE SEQUENCE [LARGE SCALE GENOMIC DNA]</scope>
    <source>
        <tissue evidence="25">Liver</tissue>
    </source>
</reference>
<dbReference type="SUPFAM" id="SSF81321">
    <property type="entry name" value="Family A G protein-coupled receptor-like"/>
    <property type="match status" value="1"/>
</dbReference>
<comment type="similarity">
    <text evidence="4 22">Belongs to the TPP enzyme family.</text>
</comment>
<dbReference type="GO" id="GO:0000287">
    <property type="term" value="F:magnesium ion binding"/>
    <property type="evidence" value="ECO:0007669"/>
    <property type="project" value="InterPro"/>
</dbReference>
<proteinExistence type="inferred from homology"/>
<comment type="subcellular location">
    <subcellularLocation>
        <location evidence="3">Cell membrane</location>
        <topology evidence="3">Multi-pass membrane protein</topology>
    </subcellularLocation>
</comment>
<dbReference type="InterPro" id="IPR017452">
    <property type="entry name" value="GPCR_Rhodpsn_7TM"/>
</dbReference>
<dbReference type="GO" id="GO:0004930">
    <property type="term" value="F:G protein-coupled receptor activity"/>
    <property type="evidence" value="ECO:0007669"/>
    <property type="project" value="UniProtKB-KW"/>
</dbReference>
<keyword evidence="12 23" id="KW-1133">Transmembrane helix</keyword>
<evidence type="ECO:0000256" key="6">
    <source>
        <dbReference type="ARBA" id="ARBA00018936"/>
    </source>
</evidence>
<dbReference type="PANTHER" id="PTHR18968:SF166">
    <property type="entry name" value="2-HYDROXYACYL-COA LYASE 2"/>
    <property type="match status" value="1"/>
</dbReference>
<dbReference type="SUPFAM" id="SSF52467">
    <property type="entry name" value="DHS-like NAD/FAD-binding domain"/>
    <property type="match status" value="1"/>
</dbReference>
<keyword evidence="8" id="KW-0716">Sensory transduction</keyword>
<comment type="cofactor">
    <cofactor evidence="1">
        <name>Mg(2+)</name>
        <dbReference type="ChEBI" id="CHEBI:18420"/>
    </cofactor>
</comment>
<feature type="transmembrane region" description="Helical" evidence="23">
    <location>
        <begin position="190"/>
        <end position="219"/>
    </location>
</feature>
<sequence length="877" mass="95431">MASDRICAGGFSNLPHLRTTLFTLLLLTYLVTLSGNVTIITIVHVDRTLHKPMYRFLAVLSLSETCYTLVTIPNMPAHLLMESQAISIPACRAQMFFFLGLGCSHCFFLTLMGYDRFVAICHPLRYSVIMRPTICVRLGASVFCSGFSVALIETCMIFSSPFCRGDRVERFFCDIAPVLRLSCTQGASKALGIFFLSVLVVLFSFLLILLSYAFIVATVVKMPSATGRHKAFSTCAAHLTVVMVHFGCAAIIYLRPDSGAHPEQDRPVAVFYTVATPLLNPVVYTLRNKEVDEASVWHGGENVAAVLKAHGVRFVFTLVGGHISSVLVACEKLGIRVVDTRHEVTAVFAADAVARLSGTVGVAAVTAGPGLTNTVTAVKNAQVAQSPILLLGGAASTLLQKRGALQAIDQMSLFRPLCKFCASVRRVRDIVPTLRAAMAAAQSGTPGPVFVELPVDVLYPYFMVQKEVVPAIPPKGLMGRVTTWYLQNCLANLFAGAWEPQPEGPLPLDIPQASPLQVQCCVEILSRAKRPLLLLGSQALLPPTPPNKLRAAVETLGVPCFLGGMARGLLGRSHPLHIRQNRSAALKKADVVILAGTVCDFRLSYGRVLSRRSKIIIINRSREEMLLNSDIFWKPQEAVQGDVGSFMLKLVEGLQGQTWATDWLEELREADRQKEQTYREKAVRSVAQHLNPVRVLQLVEEILPDNSLLVVDGGDFVATAAYLIRPRGPLRWLDPGAFGTLGVGAGFALGAKLCQPDAEVWCLFGDGAFGYSLIEFDTFVRHKIPVIALIGNDAGWTQISREQVPRLGSNVACGLAYTDYHKAAIGLGTRGLLLSRENEDQVVKVLCDGQQQCRDGHPVVVNILIGRTDFRDGSISV</sequence>
<dbReference type="FunFam" id="3.40.50.970:FF:000043">
    <property type="entry name" value="IlvB acetolactate synthase like"/>
    <property type="match status" value="1"/>
</dbReference>
<feature type="transmembrane region" description="Helical" evidence="23">
    <location>
        <begin position="134"/>
        <end position="152"/>
    </location>
</feature>
<evidence type="ECO:0000256" key="3">
    <source>
        <dbReference type="ARBA" id="ARBA00004651"/>
    </source>
</evidence>
<keyword evidence="7" id="KW-1003">Cell membrane</keyword>
<evidence type="ECO:0000256" key="5">
    <source>
        <dbReference type="ARBA" id="ARBA00010663"/>
    </source>
</evidence>
<dbReference type="EMBL" id="KN120888">
    <property type="protein sequence ID" value="KFO37396.1"/>
    <property type="molecule type" value="Genomic_DNA"/>
</dbReference>
<evidence type="ECO:0000256" key="12">
    <source>
        <dbReference type="ARBA" id="ARBA00022989"/>
    </source>
</evidence>
<dbReference type="Proteomes" id="UP000028990">
    <property type="component" value="Unassembled WGS sequence"/>
</dbReference>
<dbReference type="eggNOG" id="KOG1185">
    <property type="taxonomic scope" value="Eukaryota"/>
</dbReference>
<keyword evidence="14 22" id="KW-0786">Thiamine pyrophosphate</keyword>
<evidence type="ECO:0000256" key="16">
    <source>
        <dbReference type="ARBA" id="ARBA00023170"/>
    </source>
</evidence>
<feature type="transmembrane region" description="Helical" evidence="23">
    <location>
        <begin position="21"/>
        <end position="44"/>
    </location>
</feature>
<dbReference type="SUPFAM" id="SSF52518">
    <property type="entry name" value="Thiamin diphosphate-binding fold (THDP-binding)"/>
    <property type="match status" value="2"/>
</dbReference>
<dbReference type="InterPro" id="IPR011766">
    <property type="entry name" value="TPP_enzyme_TPP-bd"/>
</dbReference>
<evidence type="ECO:0000256" key="18">
    <source>
        <dbReference type="ARBA" id="ARBA00030510"/>
    </source>
</evidence>
<dbReference type="Pfam" id="PF02776">
    <property type="entry name" value="TPP_enzyme_N"/>
    <property type="match status" value="1"/>
</dbReference>
<feature type="domain" description="G-protein coupled receptors family 1 profile" evidence="24">
    <location>
        <begin position="35"/>
        <end position="284"/>
    </location>
</feature>
<evidence type="ECO:0000256" key="7">
    <source>
        <dbReference type="ARBA" id="ARBA00022475"/>
    </source>
</evidence>
<evidence type="ECO:0000313" key="26">
    <source>
        <dbReference type="Proteomes" id="UP000028990"/>
    </source>
</evidence>
<dbReference type="GO" id="GO:0003984">
    <property type="term" value="F:acetolactate synthase activity"/>
    <property type="evidence" value="ECO:0007669"/>
    <property type="project" value="TreeGrafter"/>
</dbReference>
<dbReference type="FunFam" id="1.10.1220.70:FF:000001">
    <property type="entry name" value="Olfactory receptor"/>
    <property type="match status" value="1"/>
</dbReference>
<dbReference type="Gene3D" id="3.40.50.970">
    <property type="match status" value="2"/>
</dbReference>
<dbReference type="PROSITE" id="PS00187">
    <property type="entry name" value="TPP_ENZYMES"/>
    <property type="match status" value="1"/>
</dbReference>
<evidence type="ECO:0000256" key="8">
    <source>
        <dbReference type="ARBA" id="ARBA00022606"/>
    </source>
</evidence>
<keyword evidence="9 23" id="KW-0812">Transmembrane</keyword>
<dbReference type="FunFam" id="3.40.50.970:FF:000007">
    <property type="entry name" value="Acetolactate synthase"/>
    <property type="match status" value="1"/>
</dbReference>
<dbReference type="Pfam" id="PF13853">
    <property type="entry name" value="7tm_4"/>
    <property type="match status" value="1"/>
</dbReference>
<dbReference type="InterPro" id="IPR045229">
    <property type="entry name" value="TPP_enz"/>
</dbReference>
<dbReference type="InterPro" id="IPR000399">
    <property type="entry name" value="TPP-bd_CS"/>
</dbReference>
<evidence type="ECO:0000256" key="14">
    <source>
        <dbReference type="ARBA" id="ARBA00023052"/>
    </source>
</evidence>
<dbReference type="PRINTS" id="PR00237">
    <property type="entry name" value="GPCRRHODOPSN"/>
</dbReference>
<evidence type="ECO:0000256" key="19">
    <source>
        <dbReference type="ARBA" id="ARBA00032551"/>
    </source>
</evidence>
<evidence type="ECO:0000256" key="10">
    <source>
        <dbReference type="ARBA" id="ARBA00022723"/>
    </source>
</evidence>
<dbReference type="GO" id="GO:0009099">
    <property type="term" value="P:L-valine biosynthetic process"/>
    <property type="evidence" value="ECO:0007669"/>
    <property type="project" value="TreeGrafter"/>
</dbReference>
<keyword evidence="11" id="KW-0552">Olfaction</keyword>
<dbReference type="InterPro" id="IPR029061">
    <property type="entry name" value="THDP-binding"/>
</dbReference>
<dbReference type="CDD" id="cd02004">
    <property type="entry name" value="TPP_BZL_OCoD_HPCL"/>
    <property type="match status" value="1"/>
</dbReference>
<evidence type="ECO:0000256" key="2">
    <source>
        <dbReference type="ARBA" id="ARBA00001964"/>
    </source>
</evidence>
<evidence type="ECO:0000256" key="15">
    <source>
        <dbReference type="ARBA" id="ARBA00023136"/>
    </source>
</evidence>
<evidence type="ECO:0000256" key="9">
    <source>
        <dbReference type="ARBA" id="ARBA00022692"/>
    </source>
</evidence>
<feature type="transmembrane region" description="Helical" evidence="23">
    <location>
        <begin position="95"/>
        <end position="114"/>
    </location>
</feature>